<feature type="transmembrane region" description="Helical" evidence="6">
    <location>
        <begin position="40"/>
        <end position="61"/>
    </location>
</feature>
<evidence type="ECO:0000256" key="5">
    <source>
        <dbReference type="ARBA" id="ARBA00038359"/>
    </source>
</evidence>
<feature type="non-terminal residue" evidence="8">
    <location>
        <position position="1"/>
    </location>
</feature>
<feature type="transmembrane region" description="Helical" evidence="6">
    <location>
        <begin position="81"/>
        <end position="105"/>
    </location>
</feature>
<dbReference type="PANTHER" id="PTHR33048:SF160">
    <property type="entry name" value="SAT4 FAMILY MEMBRANE PROTEIN"/>
    <property type="match status" value="1"/>
</dbReference>
<dbReference type="InterPro" id="IPR052337">
    <property type="entry name" value="SAT4-like"/>
</dbReference>
<dbReference type="Pfam" id="PF20684">
    <property type="entry name" value="Fung_rhodopsin"/>
    <property type="match status" value="1"/>
</dbReference>
<accession>A0A8E2EXV5</accession>
<comment type="subcellular location">
    <subcellularLocation>
        <location evidence="1">Membrane</location>
        <topology evidence="1">Multi-pass membrane protein</topology>
    </subcellularLocation>
</comment>
<protein>
    <submittedName>
        <fullName evidence="8">Integral membrane protein</fullName>
    </submittedName>
</protein>
<evidence type="ECO:0000259" key="7">
    <source>
        <dbReference type="Pfam" id="PF20684"/>
    </source>
</evidence>
<reference evidence="8 9" key="1">
    <citation type="journal article" date="2016" name="Nat. Commun.">
        <title>Ectomycorrhizal ecology is imprinted in the genome of the dominant symbiotic fungus Cenococcum geophilum.</title>
        <authorList>
            <consortium name="DOE Joint Genome Institute"/>
            <person name="Peter M."/>
            <person name="Kohler A."/>
            <person name="Ohm R.A."/>
            <person name="Kuo A."/>
            <person name="Krutzmann J."/>
            <person name="Morin E."/>
            <person name="Arend M."/>
            <person name="Barry K.W."/>
            <person name="Binder M."/>
            <person name="Choi C."/>
            <person name="Clum A."/>
            <person name="Copeland A."/>
            <person name="Grisel N."/>
            <person name="Haridas S."/>
            <person name="Kipfer T."/>
            <person name="LaButti K."/>
            <person name="Lindquist E."/>
            <person name="Lipzen A."/>
            <person name="Maire R."/>
            <person name="Meier B."/>
            <person name="Mihaltcheva S."/>
            <person name="Molinier V."/>
            <person name="Murat C."/>
            <person name="Poggeler S."/>
            <person name="Quandt C.A."/>
            <person name="Sperisen C."/>
            <person name="Tritt A."/>
            <person name="Tisserant E."/>
            <person name="Crous P.W."/>
            <person name="Henrissat B."/>
            <person name="Nehls U."/>
            <person name="Egli S."/>
            <person name="Spatafora J.W."/>
            <person name="Grigoriev I.V."/>
            <person name="Martin F.M."/>
        </authorList>
    </citation>
    <scope>NUCLEOTIDE SEQUENCE [LARGE SCALE GENOMIC DNA]</scope>
    <source>
        <strain evidence="8 9">CBS 207.34</strain>
    </source>
</reference>
<organism evidence="8 9">
    <name type="scientific">Glonium stellatum</name>
    <dbReference type="NCBI Taxonomy" id="574774"/>
    <lineage>
        <taxon>Eukaryota</taxon>
        <taxon>Fungi</taxon>
        <taxon>Dikarya</taxon>
        <taxon>Ascomycota</taxon>
        <taxon>Pezizomycotina</taxon>
        <taxon>Dothideomycetes</taxon>
        <taxon>Pleosporomycetidae</taxon>
        <taxon>Gloniales</taxon>
        <taxon>Gloniaceae</taxon>
        <taxon>Glonium</taxon>
    </lineage>
</organism>
<dbReference type="AlphaFoldDB" id="A0A8E2EXV5"/>
<evidence type="ECO:0000256" key="1">
    <source>
        <dbReference type="ARBA" id="ARBA00004141"/>
    </source>
</evidence>
<evidence type="ECO:0000256" key="4">
    <source>
        <dbReference type="ARBA" id="ARBA00023136"/>
    </source>
</evidence>
<keyword evidence="3 6" id="KW-1133">Transmembrane helix</keyword>
<evidence type="ECO:0000313" key="9">
    <source>
        <dbReference type="Proteomes" id="UP000250140"/>
    </source>
</evidence>
<proteinExistence type="inferred from homology"/>
<evidence type="ECO:0000256" key="6">
    <source>
        <dbReference type="SAM" id="Phobius"/>
    </source>
</evidence>
<keyword evidence="2 6" id="KW-0812">Transmembrane</keyword>
<keyword evidence="4 6" id="KW-0472">Membrane</keyword>
<dbReference type="EMBL" id="KV750016">
    <property type="protein sequence ID" value="OCL06645.1"/>
    <property type="molecule type" value="Genomic_DNA"/>
</dbReference>
<dbReference type="PANTHER" id="PTHR33048">
    <property type="entry name" value="PTH11-LIKE INTEGRAL MEMBRANE PROTEIN (AFU_ORTHOLOGUE AFUA_5G11245)"/>
    <property type="match status" value="1"/>
</dbReference>
<keyword evidence="9" id="KW-1185">Reference proteome</keyword>
<feature type="transmembrane region" description="Helical" evidence="6">
    <location>
        <begin position="117"/>
        <end position="139"/>
    </location>
</feature>
<feature type="domain" description="Rhodopsin" evidence="7">
    <location>
        <begin position="5"/>
        <end position="162"/>
    </location>
</feature>
<comment type="similarity">
    <text evidence="5">Belongs to the SAT4 family.</text>
</comment>
<dbReference type="OrthoDB" id="5342292at2759"/>
<feature type="transmembrane region" description="Helical" evidence="6">
    <location>
        <begin position="6"/>
        <end position="28"/>
    </location>
</feature>
<evidence type="ECO:0000256" key="2">
    <source>
        <dbReference type="ARBA" id="ARBA00022692"/>
    </source>
</evidence>
<gene>
    <name evidence="8" type="ORF">AOQ84DRAFT_296609</name>
</gene>
<name>A0A8E2EXV5_9PEZI</name>
<dbReference type="GO" id="GO:0016020">
    <property type="term" value="C:membrane"/>
    <property type="evidence" value="ECO:0007669"/>
    <property type="project" value="UniProtKB-SubCell"/>
</dbReference>
<evidence type="ECO:0000313" key="8">
    <source>
        <dbReference type="EMBL" id="OCL06645.1"/>
    </source>
</evidence>
<dbReference type="Proteomes" id="UP000250140">
    <property type="component" value="Unassembled WGS sequence"/>
</dbReference>
<dbReference type="InterPro" id="IPR049326">
    <property type="entry name" value="Rhodopsin_dom_fungi"/>
</dbReference>
<sequence length="165" mass="18356">LSNILAIIYVPVMFAAKLAVLLQINRIFAGAQKNFTYWSVRVLITVNVLAYSGIFFARVFACVPREKIWNPAIPGRCISTSGSIIATGGINTISDLTILFLPLYGVWGLQMPRKRKLAVGAVFGTGFFACISSIIRLAYSVRLAQTDDFTWGIYPVDMWAYVKRH</sequence>
<evidence type="ECO:0000256" key="3">
    <source>
        <dbReference type="ARBA" id="ARBA00022989"/>
    </source>
</evidence>